<dbReference type="EMBL" id="QSCO01000020">
    <property type="protein sequence ID" value="RGY05032.1"/>
    <property type="molecule type" value="Genomic_DNA"/>
</dbReference>
<evidence type="ECO:0000259" key="1">
    <source>
        <dbReference type="PROSITE" id="PS51664"/>
    </source>
</evidence>
<evidence type="ECO:0000313" key="2">
    <source>
        <dbReference type="EMBL" id="RGY05032.1"/>
    </source>
</evidence>
<dbReference type="PROSITE" id="PS51664">
    <property type="entry name" value="YCAO"/>
    <property type="match status" value="1"/>
</dbReference>
<dbReference type="NCBIfam" id="TIGR00702">
    <property type="entry name" value="YcaO-type kinase domain"/>
    <property type="match status" value="1"/>
</dbReference>
<dbReference type="AlphaFoldDB" id="A0A413I9I0"/>
<name>A0A413I9I0_9BACT</name>
<comment type="caution">
    <text evidence="2">The sequence shown here is derived from an EMBL/GenBank/DDBJ whole genome shotgun (WGS) entry which is preliminary data.</text>
</comment>
<dbReference type="Gene3D" id="3.30.1330.230">
    <property type="match status" value="1"/>
</dbReference>
<feature type="domain" description="YcaO" evidence="1">
    <location>
        <begin position="65"/>
        <end position="442"/>
    </location>
</feature>
<reference evidence="2 3" key="1">
    <citation type="submission" date="2018-08" db="EMBL/GenBank/DDBJ databases">
        <title>A genome reference for cultivated species of the human gut microbiota.</title>
        <authorList>
            <person name="Zou Y."/>
            <person name="Xue W."/>
            <person name="Luo G."/>
        </authorList>
    </citation>
    <scope>NUCLEOTIDE SEQUENCE [LARGE SCALE GENOMIC DNA]</scope>
    <source>
        <strain evidence="2 3">OF03-11</strain>
    </source>
</reference>
<accession>A0A413I9I0</accession>
<dbReference type="Pfam" id="PF02624">
    <property type="entry name" value="YcaO"/>
    <property type="match status" value="1"/>
</dbReference>
<protein>
    <recommendedName>
        <fullName evidence="1">YcaO domain-containing protein</fullName>
    </recommendedName>
</protein>
<dbReference type="OMA" id="FRRMFGN"/>
<organism evidence="2 3">
    <name type="scientific">Odoribacter splanchnicus</name>
    <dbReference type="NCBI Taxonomy" id="28118"/>
    <lineage>
        <taxon>Bacteria</taxon>
        <taxon>Pseudomonadati</taxon>
        <taxon>Bacteroidota</taxon>
        <taxon>Bacteroidia</taxon>
        <taxon>Bacteroidales</taxon>
        <taxon>Odoribacteraceae</taxon>
        <taxon>Odoribacter</taxon>
    </lineage>
</organism>
<gene>
    <name evidence="2" type="ORF">DXA53_13800</name>
</gene>
<sequence length="607" mass="70272">MELKRIKPYKARKPEDTIFLIRKILHEKLNILLKEEHYVGDANFYSCRVNIANNLLDDLNIGTNGKGMRFEYALASAYGEFMERIQNQILIAHRSISSIYNQRTDNSTLSIVNDDNLRTRYIFAPDEKNIKFTKSMDCVRKYIKSSNIPQLEELYEGKDMTLVPFVNIFDKTVEFLPISIILSTCTSNGMCAGNTPKEAIIQGMSEILERYVIRKIYYDNISLPTIPLSYFANTIIYKKIITLKAKYNWDFQIKDCSCNLGIPAIGVLIFDSTNQKYLFHIGADPSPITALERTLTEIYQGRYDLSLKSVDLEYQNRLLYDENLKSLEMFKTCTTGSGQFPITLLFGEPSFPFNGFDMTWGKSDDNDFNKMLSLFSKIGVKVFVRDVSFLGFPAYHLYIPGMSEFRNLATNDDIVFVNSLKKAYPISRNIQNANNSEIRFLLDYIESNEVISYNNLRFCNANDLWQKYDKNLILSLLYYTVSDYKKSASYMETFIANANFSKKEKDFFSCLNQIIKSKYTECSINWINKIYGPRVVSSCASFLENKEYLKYLSTSNCYNCHSCNIQTTCRVKTILALAKRMEDLYIENLPNQHQLLNSLVYDNHEKI</sequence>
<proteinExistence type="predicted"/>
<dbReference type="GeneID" id="61273741"/>
<dbReference type="PANTHER" id="PTHR37809">
    <property type="entry name" value="RIBOSOMAL PROTEIN S12 METHYLTHIOTRANSFERASE ACCESSORY FACTOR YCAO"/>
    <property type="match status" value="1"/>
</dbReference>
<dbReference type="Proteomes" id="UP000284434">
    <property type="component" value="Unassembled WGS sequence"/>
</dbReference>
<dbReference type="InterPro" id="IPR003776">
    <property type="entry name" value="YcaO-like_dom"/>
</dbReference>
<dbReference type="RefSeq" id="WP_013610829.1">
    <property type="nucleotide sequence ID" value="NZ_LT906459.1"/>
</dbReference>
<evidence type="ECO:0000313" key="3">
    <source>
        <dbReference type="Proteomes" id="UP000284434"/>
    </source>
</evidence>
<dbReference type="PANTHER" id="PTHR37809:SF1">
    <property type="entry name" value="RIBOSOMAL PROTEIN S12 METHYLTHIOTRANSFERASE ACCESSORY FACTOR YCAO"/>
    <property type="match status" value="1"/>
</dbReference>